<name>A0A4R5XL01_9MICC</name>
<dbReference type="AlphaFoldDB" id="A0A4R5XL01"/>
<proteinExistence type="predicted"/>
<evidence type="ECO:0000313" key="2">
    <source>
        <dbReference type="EMBL" id="TDL31582.1"/>
    </source>
</evidence>
<gene>
    <name evidence="2" type="ORF">E2R57_21325</name>
</gene>
<protein>
    <recommendedName>
        <fullName evidence="1">YxiG-like domain-containing protein</fullName>
    </recommendedName>
</protein>
<dbReference type="RefSeq" id="WP_133352488.1">
    <property type="nucleotide sequence ID" value="NZ_SMZQ01000022.1"/>
</dbReference>
<dbReference type="EMBL" id="SMZQ01000022">
    <property type="protein sequence ID" value="TDL31582.1"/>
    <property type="molecule type" value="Genomic_DNA"/>
</dbReference>
<dbReference type="OrthoDB" id="3685701at2"/>
<comment type="caution">
    <text evidence="2">The sequence shown here is derived from an EMBL/GenBank/DDBJ whole genome shotgun (WGS) entry which is preliminary data.</text>
</comment>
<accession>A0A4R5XL01</accession>
<feature type="domain" description="YxiG-like" evidence="1">
    <location>
        <begin position="4"/>
        <end position="157"/>
    </location>
</feature>
<organism evidence="2 3">
    <name type="scientific">Arthrobacter nitrophenolicus</name>
    <dbReference type="NCBI Taxonomy" id="683150"/>
    <lineage>
        <taxon>Bacteria</taxon>
        <taxon>Bacillati</taxon>
        <taxon>Actinomycetota</taxon>
        <taxon>Actinomycetes</taxon>
        <taxon>Micrococcales</taxon>
        <taxon>Micrococcaceae</taxon>
        <taxon>Arthrobacter</taxon>
    </lineage>
</organism>
<dbReference type="Pfam" id="PF24712">
    <property type="entry name" value="YxiG_2"/>
    <property type="match status" value="1"/>
</dbReference>
<reference evidence="2 3" key="1">
    <citation type="submission" date="2019-03" db="EMBL/GenBank/DDBJ databases">
        <title>Genome Sequencing and Assembly of Various Microbes Isolated from Partially Reclaimed Soil and Acid Mine Drainage (AMD) Site.</title>
        <authorList>
            <person name="Steinbock B."/>
            <person name="Bechtold R."/>
            <person name="Sevigny J.L."/>
            <person name="Thomas D."/>
            <person name="Cuthill L.R."/>
            <person name="Aveiro Johannsen E.J."/>
            <person name="Thomas K."/>
            <person name="Ghosh A."/>
        </authorList>
    </citation>
    <scope>NUCLEOTIDE SEQUENCE [LARGE SCALE GENOMIC DNA]</scope>
    <source>
        <strain evidence="2 3">S-A1</strain>
    </source>
</reference>
<dbReference type="InterPro" id="IPR058188">
    <property type="entry name" value="YxiG-like"/>
</dbReference>
<sequence length="171" mass="19395">MNSDDLSAKFEEVFDQSIVFHGFAEHLRDYDVFVYATADPRTGIRPEYLRYRFTHCVRADTRTAVSPEVWGWSLDERLLDHQVAVDLGLEGYVWGVNFQVLYPGMTLVEGSPEAAEWSARLGIPFHEARIETNGHNLELVFSDLVVSKVEPGFAPFSIPQDGPDFKWPGES</sequence>
<dbReference type="Proteomes" id="UP000294621">
    <property type="component" value="Unassembled WGS sequence"/>
</dbReference>
<evidence type="ECO:0000313" key="3">
    <source>
        <dbReference type="Proteomes" id="UP000294621"/>
    </source>
</evidence>
<evidence type="ECO:0000259" key="1">
    <source>
        <dbReference type="Pfam" id="PF24712"/>
    </source>
</evidence>